<feature type="region of interest" description="Disordered" evidence="1">
    <location>
        <begin position="69"/>
        <end position="154"/>
    </location>
</feature>
<organism evidence="2 3">
    <name type="scientific">Thalictrum thalictroides</name>
    <name type="common">Rue-anemone</name>
    <name type="synonym">Anemone thalictroides</name>
    <dbReference type="NCBI Taxonomy" id="46969"/>
    <lineage>
        <taxon>Eukaryota</taxon>
        <taxon>Viridiplantae</taxon>
        <taxon>Streptophyta</taxon>
        <taxon>Embryophyta</taxon>
        <taxon>Tracheophyta</taxon>
        <taxon>Spermatophyta</taxon>
        <taxon>Magnoliopsida</taxon>
        <taxon>Ranunculales</taxon>
        <taxon>Ranunculaceae</taxon>
        <taxon>Thalictroideae</taxon>
        <taxon>Thalictrum</taxon>
    </lineage>
</organism>
<feature type="compositionally biased region" description="Polar residues" evidence="1">
    <location>
        <begin position="73"/>
        <end position="85"/>
    </location>
</feature>
<keyword evidence="3" id="KW-1185">Reference proteome</keyword>
<dbReference type="Proteomes" id="UP000554482">
    <property type="component" value="Unassembled WGS sequence"/>
</dbReference>
<dbReference type="AlphaFoldDB" id="A0A7J6WJ82"/>
<feature type="non-terminal residue" evidence="2">
    <location>
        <position position="1"/>
    </location>
</feature>
<comment type="caution">
    <text evidence="2">The sequence shown here is derived from an EMBL/GenBank/DDBJ whole genome shotgun (WGS) entry which is preliminary data.</text>
</comment>
<reference evidence="2 3" key="1">
    <citation type="submission" date="2020-06" db="EMBL/GenBank/DDBJ databases">
        <title>Transcriptomic and genomic resources for Thalictrum thalictroides and T. hernandezii: Facilitating candidate gene discovery in an emerging model plant lineage.</title>
        <authorList>
            <person name="Arias T."/>
            <person name="Riano-Pachon D.M."/>
            <person name="Di Stilio V.S."/>
        </authorList>
    </citation>
    <scope>NUCLEOTIDE SEQUENCE [LARGE SCALE GENOMIC DNA]</scope>
    <source>
        <strain evidence="3">cv. WT478/WT964</strain>
        <tissue evidence="2">Leaves</tissue>
    </source>
</reference>
<name>A0A7J6WJ82_THATH</name>
<dbReference type="EMBL" id="JABWDY010016351">
    <property type="protein sequence ID" value="KAF5196162.1"/>
    <property type="molecule type" value="Genomic_DNA"/>
</dbReference>
<feature type="compositionally biased region" description="Basic and acidic residues" evidence="1">
    <location>
        <begin position="118"/>
        <end position="137"/>
    </location>
</feature>
<accession>A0A7J6WJ82</accession>
<proteinExistence type="predicted"/>
<gene>
    <name evidence="2" type="ORF">FRX31_014251</name>
</gene>
<evidence type="ECO:0000313" key="2">
    <source>
        <dbReference type="EMBL" id="KAF5196162.1"/>
    </source>
</evidence>
<evidence type="ECO:0000256" key="1">
    <source>
        <dbReference type="SAM" id="MobiDB-lite"/>
    </source>
</evidence>
<sequence length="154" mass="16365">DSTTTSKKKGTSEPVTKKGPGRPKKLQVRMKLGVNKAPGGHGVLNLPNGEIYLGTKRGKYYLAQDEIVDNGPLGSQSSTPASTPTVAIASLRRSPRKRKNTEEPSLQRSELAAVTKVPAKEPAKEPKGKAPTKEPKGKAPAKPPLPVDKNPKTT</sequence>
<feature type="region of interest" description="Disordered" evidence="1">
    <location>
        <begin position="1"/>
        <end position="27"/>
    </location>
</feature>
<protein>
    <submittedName>
        <fullName evidence="2">Uncharacterized protein</fullName>
    </submittedName>
</protein>
<evidence type="ECO:0000313" key="3">
    <source>
        <dbReference type="Proteomes" id="UP000554482"/>
    </source>
</evidence>